<dbReference type="InterPro" id="IPR024064">
    <property type="entry name" value="FdhE-like_sf"/>
</dbReference>
<sequence length="316" mass="33630">MAGHETVRPGETMNNSLKPDPSVIGGVPVAPLAFLPDAAAVFDKRAGRFAFLADHGGNLGPYMRFLADLTALQARLARELPAVTPIPSDRVELARASRMPPIDRMALATDEGMHATLDRFLAEAATLEMPEQARLSLSAVTASGIADRHWLLENILSDRIPHDSAAPHLFVGAAVQLHLARLAGTLDATKLVKIRTGTCPTCGGKPATSSVMGTAGIESTRYATCGCCATQWNEVRVVCLCCGSNAAISYRSAETDEATVKAEVCGDCKGWVKILYQVKNASLDPIADDVSSLGLDMLMKDTDFRRGGFNPFIAGY</sequence>
<evidence type="ECO:0000259" key="5">
    <source>
        <dbReference type="Pfam" id="PF24860"/>
    </source>
</evidence>
<dbReference type="InterPro" id="IPR056796">
    <property type="entry name" value="FdhE_C"/>
</dbReference>
<proteinExistence type="predicted"/>
<feature type="domain" description="FdhE C-terminal" evidence="5">
    <location>
        <begin position="237"/>
        <end position="313"/>
    </location>
</feature>
<dbReference type="InterPro" id="IPR056797">
    <property type="entry name" value="FdhE_central"/>
</dbReference>
<evidence type="ECO:0000313" key="6">
    <source>
        <dbReference type="EMBL" id="GGF68893.1"/>
    </source>
</evidence>
<reference evidence="7" key="1">
    <citation type="journal article" date="2019" name="Int. J. Syst. Evol. Microbiol.">
        <title>The Global Catalogue of Microorganisms (GCM) 10K type strain sequencing project: providing services to taxonomists for standard genome sequencing and annotation.</title>
        <authorList>
            <consortium name="The Broad Institute Genomics Platform"/>
            <consortium name="The Broad Institute Genome Sequencing Center for Infectious Disease"/>
            <person name="Wu L."/>
            <person name="Ma J."/>
        </authorList>
    </citation>
    <scope>NUCLEOTIDE SEQUENCE [LARGE SCALE GENOMIC DNA]</scope>
    <source>
        <strain evidence="7">CGMCC 1.15419</strain>
    </source>
</reference>
<organism evidence="6 7">
    <name type="scientific">Paracoccus acridae</name>
    <dbReference type="NCBI Taxonomy" id="1795310"/>
    <lineage>
        <taxon>Bacteria</taxon>
        <taxon>Pseudomonadati</taxon>
        <taxon>Pseudomonadota</taxon>
        <taxon>Alphaproteobacteria</taxon>
        <taxon>Rhodobacterales</taxon>
        <taxon>Paracoccaceae</taxon>
        <taxon>Paracoccus</taxon>
    </lineage>
</organism>
<dbReference type="Pfam" id="PF24860">
    <property type="entry name" value="FdhE_C"/>
    <property type="match status" value="1"/>
</dbReference>
<evidence type="ECO:0000259" key="4">
    <source>
        <dbReference type="Pfam" id="PF24859"/>
    </source>
</evidence>
<comment type="caution">
    <text evidence="6">The sequence shown here is derived from an EMBL/GenBank/DDBJ whole genome shotgun (WGS) entry which is preliminary data.</text>
</comment>
<dbReference type="PIRSF" id="PIRSF018296">
    <property type="entry name" value="Format_dh_formtn"/>
    <property type="match status" value="1"/>
</dbReference>
<gene>
    <name evidence="6" type="primary">fdhE</name>
    <name evidence="6" type="ORF">GCM10011402_21680</name>
</gene>
<evidence type="ECO:0000259" key="3">
    <source>
        <dbReference type="Pfam" id="PF04216"/>
    </source>
</evidence>
<keyword evidence="7" id="KW-1185">Reference proteome</keyword>
<keyword evidence="1" id="KW-0963">Cytoplasm</keyword>
<dbReference type="InterPro" id="IPR056774">
    <property type="entry name" value="FdhE_N"/>
</dbReference>
<name>A0ABQ1VIJ9_9RHOB</name>
<dbReference type="Proteomes" id="UP000640509">
    <property type="component" value="Unassembled WGS sequence"/>
</dbReference>
<dbReference type="EMBL" id="BMIV01000006">
    <property type="protein sequence ID" value="GGF68893.1"/>
    <property type="molecule type" value="Genomic_DNA"/>
</dbReference>
<feature type="region of interest" description="Disordered" evidence="2">
    <location>
        <begin position="1"/>
        <end position="21"/>
    </location>
</feature>
<dbReference type="Gene3D" id="3.90.1670.10">
    <property type="entry name" value="FdhE-like domain"/>
    <property type="match status" value="1"/>
</dbReference>
<dbReference type="PANTHER" id="PTHR37689">
    <property type="entry name" value="PROTEIN FDHE"/>
    <property type="match status" value="1"/>
</dbReference>
<dbReference type="Pfam" id="PF24859">
    <property type="entry name" value="FdhE_central"/>
    <property type="match status" value="1"/>
</dbReference>
<evidence type="ECO:0000256" key="2">
    <source>
        <dbReference type="SAM" id="MobiDB-lite"/>
    </source>
</evidence>
<evidence type="ECO:0000256" key="1">
    <source>
        <dbReference type="ARBA" id="ARBA00022490"/>
    </source>
</evidence>
<feature type="domain" description="FdhE N-terminal" evidence="3">
    <location>
        <begin position="31"/>
        <end position="194"/>
    </location>
</feature>
<dbReference type="PANTHER" id="PTHR37689:SF1">
    <property type="entry name" value="PROTEIN FDHE"/>
    <property type="match status" value="1"/>
</dbReference>
<feature type="domain" description="FdhE central" evidence="4">
    <location>
        <begin position="198"/>
        <end position="236"/>
    </location>
</feature>
<dbReference type="NCBIfam" id="TIGR01562">
    <property type="entry name" value="FdhE"/>
    <property type="match status" value="1"/>
</dbReference>
<accession>A0ABQ1VIJ9</accession>
<dbReference type="Pfam" id="PF04216">
    <property type="entry name" value="FdhE_N"/>
    <property type="match status" value="1"/>
</dbReference>
<protein>
    <submittedName>
        <fullName evidence="6">Protein FdhE</fullName>
    </submittedName>
</protein>
<dbReference type="CDD" id="cd16341">
    <property type="entry name" value="FdhE"/>
    <property type="match status" value="1"/>
</dbReference>
<dbReference type="SUPFAM" id="SSF144020">
    <property type="entry name" value="FdhE-like"/>
    <property type="match status" value="1"/>
</dbReference>
<dbReference type="InterPro" id="IPR006452">
    <property type="entry name" value="Formate_DH_accessory"/>
</dbReference>
<evidence type="ECO:0000313" key="7">
    <source>
        <dbReference type="Proteomes" id="UP000640509"/>
    </source>
</evidence>